<dbReference type="AlphaFoldDB" id="A0A314Z7T1"/>
<gene>
    <name evidence="1" type="ORF">Pyn_02669</name>
</gene>
<keyword evidence="2" id="KW-1185">Reference proteome</keyword>
<accession>A0A314Z7T1</accession>
<dbReference type="EMBL" id="PJQY01000142">
    <property type="protein sequence ID" value="PQQ17622.1"/>
    <property type="molecule type" value="Genomic_DNA"/>
</dbReference>
<name>A0A314Z7T1_PRUYE</name>
<evidence type="ECO:0000313" key="2">
    <source>
        <dbReference type="Proteomes" id="UP000250321"/>
    </source>
</evidence>
<comment type="caution">
    <text evidence="1">The sequence shown here is derived from an EMBL/GenBank/DDBJ whole genome shotgun (WGS) entry which is preliminary data.</text>
</comment>
<organism evidence="1 2">
    <name type="scientific">Prunus yedoensis var. nudiflora</name>
    <dbReference type="NCBI Taxonomy" id="2094558"/>
    <lineage>
        <taxon>Eukaryota</taxon>
        <taxon>Viridiplantae</taxon>
        <taxon>Streptophyta</taxon>
        <taxon>Embryophyta</taxon>
        <taxon>Tracheophyta</taxon>
        <taxon>Spermatophyta</taxon>
        <taxon>Magnoliopsida</taxon>
        <taxon>eudicotyledons</taxon>
        <taxon>Gunneridae</taxon>
        <taxon>Pentapetalae</taxon>
        <taxon>rosids</taxon>
        <taxon>fabids</taxon>
        <taxon>Rosales</taxon>
        <taxon>Rosaceae</taxon>
        <taxon>Amygdaloideae</taxon>
        <taxon>Amygdaleae</taxon>
        <taxon>Prunus</taxon>
    </lineage>
</organism>
<proteinExistence type="predicted"/>
<evidence type="ECO:0000313" key="1">
    <source>
        <dbReference type="EMBL" id="PQQ17622.1"/>
    </source>
</evidence>
<protein>
    <submittedName>
        <fullName evidence="1">Uncharacterized protein</fullName>
    </submittedName>
</protein>
<dbReference type="Proteomes" id="UP000250321">
    <property type="component" value="Unassembled WGS sequence"/>
</dbReference>
<sequence length="143" mass="16052">MGPHFKELDLIPEQFLPKKEEMVPILENCLSNSCLEEGLAEHILLSMKAIQPIGLTLLRSTLLSSRTAWRRFWWPATIASSKLCIATLNKLARRKKLKSTSKSLRPVGLVLHVGEVSDRSMMDAAAEHKQKKGVMEVEVSDTD</sequence>
<reference evidence="1 2" key="1">
    <citation type="submission" date="2018-02" db="EMBL/GenBank/DDBJ databases">
        <title>Draft genome of wild Prunus yedoensis var. nudiflora.</title>
        <authorList>
            <person name="Baek S."/>
            <person name="Kim J.-H."/>
            <person name="Choi K."/>
            <person name="Kim G.-B."/>
            <person name="Cho A."/>
            <person name="Jang H."/>
            <person name="Shin C.-H."/>
            <person name="Yu H.-J."/>
            <person name="Mun J.-H."/>
        </authorList>
    </citation>
    <scope>NUCLEOTIDE SEQUENCE [LARGE SCALE GENOMIC DNA]</scope>
    <source>
        <strain evidence="2">cv. Jeju island</strain>
        <tissue evidence="1">Leaf</tissue>
    </source>
</reference>